<gene>
    <name evidence="2" type="ordered locus">Ctha_0412</name>
</gene>
<dbReference type="HOGENOM" id="CLU_054927_2_0_10"/>
<dbReference type="Proteomes" id="UP000001208">
    <property type="component" value="Chromosome"/>
</dbReference>
<dbReference type="Gene3D" id="3.40.50.410">
    <property type="entry name" value="von Willebrand factor, type A domain"/>
    <property type="match status" value="1"/>
</dbReference>
<evidence type="ECO:0000313" key="2">
    <source>
        <dbReference type="EMBL" id="ACF12883.1"/>
    </source>
</evidence>
<dbReference type="SMART" id="SM00327">
    <property type="entry name" value="VWA"/>
    <property type="match status" value="1"/>
</dbReference>
<proteinExistence type="predicted"/>
<sequence length="294" mass="34320">MSEALDKDIFQKIRLLEIRTRGLVNNIFSGEYHSAFKGRGMEFAEVREYQFGDDVRTIDWNVSARSDDVFIKMFEEEREQSMMILFDGSGSGVFGTANQFKRDLAAEICATLAFSAIKNNDKVGLMIFTDVVEKFIPPRKGRSHVLRILRDIFHFRPRGKQTNIGGAVDLAARVLKRRSIVFLVSDLMGYQFEHSFRVMSRKHDFIAIHVSDPREFELPRVGLLELEDAETGEHYLVDTYDEQFRGSYARRMEQFLDYRRAQLQRMKIDMVSVSTAESYIKPLTAFFRRREKRH</sequence>
<dbReference type="InterPro" id="IPR002035">
    <property type="entry name" value="VWF_A"/>
</dbReference>
<evidence type="ECO:0000259" key="1">
    <source>
        <dbReference type="SMART" id="SM00327"/>
    </source>
</evidence>
<keyword evidence="3" id="KW-1185">Reference proteome</keyword>
<dbReference type="RefSeq" id="WP_012498967.1">
    <property type="nucleotide sequence ID" value="NC_011026.1"/>
</dbReference>
<accession>B3QUH7</accession>
<dbReference type="STRING" id="517418.Ctha_0412"/>
<dbReference type="eggNOG" id="COG1721">
    <property type="taxonomic scope" value="Bacteria"/>
</dbReference>
<feature type="domain" description="VWFA" evidence="1">
    <location>
        <begin position="79"/>
        <end position="255"/>
    </location>
</feature>
<dbReference type="SUPFAM" id="SSF53300">
    <property type="entry name" value="vWA-like"/>
    <property type="match status" value="1"/>
</dbReference>
<dbReference type="InterPro" id="IPR036465">
    <property type="entry name" value="vWFA_dom_sf"/>
</dbReference>
<protein>
    <recommendedName>
        <fullName evidence="1">VWFA domain-containing protein</fullName>
    </recommendedName>
</protein>
<evidence type="ECO:0000313" key="3">
    <source>
        <dbReference type="Proteomes" id="UP000001208"/>
    </source>
</evidence>
<organism evidence="2 3">
    <name type="scientific">Chloroherpeton thalassium (strain ATCC 35110 / GB-78)</name>
    <dbReference type="NCBI Taxonomy" id="517418"/>
    <lineage>
        <taxon>Bacteria</taxon>
        <taxon>Pseudomonadati</taxon>
        <taxon>Chlorobiota</taxon>
        <taxon>Chlorobiia</taxon>
        <taxon>Chlorobiales</taxon>
        <taxon>Chloroherpetonaceae</taxon>
        <taxon>Chloroherpeton</taxon>
    </lineage>
</organism>
<dbReference type="OrthoDB" id="9776116at2"/>
<dbReference type="PANTHER" id="PTHR33608:SF6">
    <property type="entry name" value="BLL2464 PROTEIN"/>
    <property type="match status" value="1"/>
</dbReference>
<dbReference type="InterPro" id="IPR002881">
    <property type="entry name" value="DUF58"/>
</dbReference>
<name>B3QUH7_CHLT3</name>
<reference evidence="2 3" key="1">
    <citation type="submission" date="2008-06" db="EMBL/GenBank/DDBJ databases">
        <title>Complete sequence of Chloroherpeton thalassium ATCC 35110.</title>
        <authorList>
            <consortium name="US DOE Joint Genome Institute"/>
            <person name="Lucas S."/>
            <person name="Copeland A."/>
            <person name="Lapidus A."/>
            <person name="Glavina del Rio T."/>
            <person name="Dalin E."/>
            <person name="Tice H."/>
            <person name="Bruce D."/>
            <person name="Goodwin L."/>
            <person name="Pitluck S."/>
            <person name="Schmutz J."/>
            <person name="Larimer F."/>
            <person name="Land M."/>
            <person name="Hauser L."/>
            <person name="Kyrpides N."/>
            <person name="Mikhailova N."/>
            <person name="Liu Z."/>
            <person name="Li T."/>
            <person name="Zhao F."/>
            <person name="Overmann J."/>
            <person name="Bryant D.A."/>
            <person name="Richardson P."/>
        </authorList>
    </citation>
    <scope>NUCLEOTIDE SEQUENCE [LARGE SCALE GENOMIC DNA]</scope>
    <source>
        <strain evidence="3">ATCC 35110 / GB-78</strain>
    </source>
</reference>
<dbReference type="KEGG" id="cts:Ctha_0412"/>
<dbReference type="Pfam" id="PF01882">
    <property type="entry name" value="DUF58"/>
    <property type="match status" value="1"/>
</dbReference>
<dbReference type="AlphaFoldDB" id="B3QUH7"/>
<dbReference type="PANTHER" id="PTHR33608">
    <property type="entry name" value="BLL2464 PROTEIN"/>
    <property type="match status" value="1"/>
</dbReference>
<dbReference type="EMBL" id="CP001100">
    <property type="protein sequence ID" value="ACF12883.1"/>
    <property type="molecule type" value="Genomic_DNA"/>
</dbReference>